<dbReference type="SUPFAM" id="SSF159672">
    <property type="entry name" value="CbiG N-terminal domain-like"/>
    <property type="match status" value="1"/>
</dbReference>
<dbReference type="AlphaFoldDB" id="A0A1S8MTE8"/>
<dbReference type="InterPro" id="IPR052553">
    <property type="entry name" value="CbiG_hydrolase"/>
</dbReference>
<dbReference type="Pfam" id="PF01890">
    <property type="entry name" value="CbiG_C"/>
    <property type="match status" value="1"/>
</dbReference>
<dbReference type="GO" id="GO:0009236">
    <property type="term" value="P:cobalamin biosynthetic process"/>
    <property type="evidence" value="ECO:0007669"/>
    <property type="project" value="InterPro"/>
</dbReference>
<dbReference type="EMBL" id="LZYZ01000008">
    <property type="protein sequence ID" value="OOM07445.1"/>
    <property type="molecule type" value="Genomic_DNA"/>
</dbReference>
<dbReference type="InterPro" id="IPR038029">
    <property type="entry name" value="GbiG_N_sf"/>
</dbReference>
<feature type="domain" description="Cobalamin biosynthesis central region" evidence="3">
    <location>
        <begin position="177"/>
        <end position="241"/>
    </location>
</feature>
<dbReference type="Gene3D" id="3.40.50.11220">
    <property type="match status" value="1"/>
</dbReference>
<evidence type="ECO:0000259" key="1">
    <source>
        <dbReference type="Pfam" id="PF01890"/>
    </source>
</evidence>
<proteinExistence type="predicted"/>
<dbReference type="RefSeq" id="WP_242949992.1">
    <property type="nucleotide sequence ID" value="NZ_LZYZ01000008.1"/>
</dbReference>
<dbReference type="InterPro" id="IPR036518">
    <property type="entry name" value="CobE/GbiG_C_sf"/>
</dbReference>
<evidence type="ECO:0000259" key="3">
    <source>
        <dbReference type="Pfam" id="PF11761"/>
    </source>
</evidence>
<name>A0A1S8MTE8_CLOSA</name>
<dbReference type="SUPFAM" id="SSF159664">
    <property type="entry name" value="CobE/GbiG C-terminal domain-like"/>
    <property type="match status" value="1"/>
</dbReference>
<feature type="domain" description="Cobalamin synthesis G N-terminal" evidence="2">
    <location>
        <begin position="93"/>
        <end position="172"/>
    </location>
</feature>
<dbReference type="STRING" id="169679.CSACC_32290"/>
<dbReference type="NCBIfam" id="NF004466">
    <property type="entry name" value="PRK05788.1-4"/>
    <property type="match status" value="1"/>
</dbReference>
<comment type="caution">
    <text evidence="4">The sequence shown here is derived from an EMBL/GenBank/DDBJ whole genome shotgun (WGS) entry which is preliminary data.</text>
</comment>
<accession>A0A1S8MTE8</accession>
<dbReference type="Gene3D" id="3.30.420.180">
    <property type="entry name" value="CobE/GbiG C-terminal domain"/>
    <property type="match status" value="1"/>
</dbReference>
<evidence type="ECO:0000313" key="4">
    <source>
        <dbReference type="EMBL" id="OOM07445.1"/>
    </source>
</evidence>
<dbReference type="InterPro" id="IPR002750">
    <property type="entry name" value="CobE/GbiG_C"/>
</dbReference>
<dbReference type="PANTHER" id="PTHR37477:SF1">
    <property type="entry name" value="COBALT-PRECORRIN-5A HYDROLASE"/>
    <property type="match status" value="1"/>
</dbReference>
<evidence type="ECO:0000313" key="5">
    <source>
        <dbReference type="Proteomes" id="UP000191154"/>
    </source>
</evidence>
<feature type="domain" description="CobE/GbiG C-terminal" evidence="1">
    <location>
        <begin position="269"/>
        <end position="384"/>
    </location>
</feature>
<gene>
    <name evidence="4" type="ORF">CLOSAC_39740</name>
</gene>
<reference evidence="4 5" key="1">
    <citation type="submission" date="2016-05" db="EMBL/GenBank/DDBJ databases">
        <title>Microbial solvent formation.</title>
        <authorList>
            <person name="Poehlein A."/>
            <person name="Montoya Solano J.D."/>
            <person name="Flitsch S."/>
            <person name="Krabben P."/>
            <person name="Duerre P."/>
            <person name="Daniel R."/>
        </authorList>
    </citation>
    <scope>NUCLEOTIDE SEQUENCE [LARGE SCALE GENOMIC DNA]</scope>
    <source>
        <strain evidence="4 5">L1-8</strain>
    </source>
</reference>
<dbReference type="Proteomes" id="UP000191154">
    <property type="component" value="Unassembled WGS sequence"/>
</dbReference>
<dbReference type="InterPro" id="IPR021744">
    <property type="entry name" value="CbiG_N"/>
</dbReference>
<dbReference type="PANTHER" id="PTHR37477">
    <property type="entry name" value="COBALT-PRECORRIN-5A HYDROLASE"/>
    <property type="match status" value="1"/>
</dbReference>
<protein>
    <submittedName>
        <fullName evidence="4">Cobalamin biosynthesis protein CbiG</fullName>
    </submittedName>
</protein>
<dbReference type="Pfam" id="PF11761">
    <property type="entry name" value="CbiG_mid"/>
    <property type="match status" value="1"/>
</dbReference>
<organism evidence="4 5">
    <name type="scientific">Clostridium saccharobutylicum</name>
    <dbReference type="NCBI Taxonomy" id="169679"/>
    <lineage>
        <taxon>Bacteria</taxon>
        <taxon>Bacillati</taxon>
        <taxon>Bacillota</taxon>
        <taxon>Clostridia</taxon>
        <taxon>Eubacteriales</taxon>
        <taxon>Clostridiaceae</taxon>
        <taxon>Clostridium</taxon>
    </lineage>
</organism>
<dbReference type="InterPro" id="IPR021745">
    <property type="entry name" value="CbiG_mid"/>
</dbReference>
<dbReference type="Pfam" id="PF11760">
    <property type="entry name" value="CbiG_N"/>
    <property type="match status" value="1"/>
</dbReference>
<sequence>MNKDIHINVEEKNTVSIICPSPKGIDIALKLQKYFNGRLYIKQANKDSEIRNVTKLKNQKNEENGLNNQKFNNKKFHHEEVKYYEKFNLNDISKEAMQTSKGIVFISSTGIAVRAIAQFLEGKDKDPGVVVVDLCGKYAINILSGHLGGGNKLTIEVSKVINAKPIITTATDNLEIIAPDVIAKNNNLIIEDLKKAKYISSLLVDGKIVGIKDEYNIVKITNGYKKIEELKENSIWITNNLSFNNDKLNCNNINNVNYSKILRLIKRDIVLGIGCRRGTSYEKLKEFIDSSLIKYNFDIRSVKYIVSVDVKKDEEGIIKLAQNINCEFKTFERCEIKTVQDKYEKSDFVLKTLGITGVCEPCVDLMGAKVIISKVKHEGMTLAIGVLLNVD</sequence>
<evidence type="ECO:0000259" key="2">
    <source>
        <dbReference type="Pfam" id="PF11760"/>
    </source>
</evidence>